<gene>
    <name evidence="2" type="ORF">QQ008_26495</name>
</gene>
<feature type="transmembrane region" description="Helical" evidence="1">
    <location>
        <begin position="78"/>
        <end position="95"/>
    </location>
</feature>
<reference evidence="2" key="1">
    <citation type="submission" date="2023-06" db="EMBL/GenBank/DDBJ databases">
        <title>Genomic of Parafulvivirga corallium.</title>
        <authorList>
            <person name="Wang G."/>
        </authorList>
    </citation>
    <scope>NUCLEOTIDE SEQUENCE</scope>
    <source>
        <strain evidence="2">BMA10</strain>
    </source>
</reference>
<keyword evidence="1" id="KW-1133">Transmembrane helix</keyword>
<feature type="transmembrane region" description="Helical" evidence="1">
    <location>
        <begin position="220"/>
        <end position="242"/>
    </location>
</feature>
<dbReference type="RefSeq" id="WP_346754991.1">
    <property type="nucleotide sequence ID" value="NZ_JAUJEA010000014.1"/>
</dbReference>
<comment type="caution">
    <text evidence="2">The sequence shown here is derived from an EMBL/GenBank/DDBJ whole genome shotgun (WGS) entry which is preliminary data.</text>
</comment>
<dbReference type="Pfam" id="PF12412">
    <property type="entry name" value="DUF3667"/>
    <property type="match status" value="1"/>
</dbReference>
<dbReference type="Proteomes" id="UP001172082">
    <property type="component" value="Unassembled WGS sequence"/>
</dbReference>
<feature type="transmembrane region" description="Helical" evidence="1">
    <location>
        <begin position="180"/>
        <end position="208"/>
    </location>
</feature>
<keyword evidence="1" id="KW-0812">Transmembrane</keyword>
<accession>A0ABT8KXU5</accession>
<sequence length="279" mass="32624">MNEVQHCKSCNNQFQGRYCNQCGEKILDPKERTLKYFFGQFINAITFVDRKFLSGLYQLFFKPGFLASEYALGRRKKYIQPLSLFLIANLIYFFYMPFDGFNSRLISQMNYQQYSPMVQRMVEDKIQQEGISLEAYKIEYNRRSTNISKLMLVLLIPLFSLPLSLLFVKHRSLYADHFIFSIYFCSFYLYLMLGLSVVLQIAIGLFSLFEVDIGFLFADLPFGIAASILTLWYLTIAIKAFYGGKTYVNILKALVLIAAQFYIFLGYRFLLFLVTFWSG</sequence>
<evidence type="ECO:0000256" key="1">
    <source>
        <dbReference type="SAM" id="Phobius"/>
    </source>
</evidence>
<keyword evidence="1" id="KW-0472">Membrane</keyword>
<feature type="transmembrane region" description="Helical" evidence="1">
    <location>
        <begin position="254"/>
        <end position="277"/>
    </location>
</feature>
<proteinExistence type="predicted"/>
<feature type="transmembrane region" description="Helical" evidence="1">
    <location>
        <begin position="150"/>
        <end position="168"/>
    </location>
</feature>
<organism evidence="2 3">
    <name type="scientific">Splendidivirga corallicola</name>
    <dbReference type="NCBI Taxonomy" id="3051826"/>
    <lineage>
        <taxon>Bacteria</taxon>
        <taxon>Pseudomonadati</taxon>
        <taxon>Bacteroidota</taxon>
        <taxon>Cytophagia</taxon>
        <taxon>Cytophagales</taxon>
        <taxon>Splendidivirgaceae</taxon>
        <taxon>Splendidivirga</taxon>
    </lineage>
</organism>
<evidence type="ECO:0000313" key="2">
    <source>
        <dbReference type="EMBL" id="MDN5204968.1"/>
    </source>
</evidence>
<name>A0ABT8KXU5_9BACT</name>
<dbReference type="InterPro" id="IPR022134">
    <property type="entry name" value="DUF3667"/>
</dbReference>
<keyword evidence="3" id="KW-1185">Reference proteome</keyword>
<dbReference type="EMBL" id="JAUJEA010000014">
    <property type="protein sequence ID" value="MDN5204968.1"/>
    <property type="molecule type" value="Genomic_DNA"/>
</dbReference>
<protein>
    <submittedName>
        <fullName evidence="2">DUF3667 domain-containing protein</fullName>
    </submittedName>
</protein>
<evidence type="ECO:0000313" key="3">
    <source>
        <dbReference type="Proteomes" id="UP001172082"/>
    </source>
</evidence>